<reference evidence="6" key="1">
    <citation type="submission" date="2019-08" db="EMBL/GenBank/DDBJ databases">
        <authorList>
            <person name="Kucharzyk K."/>
            <person name="Murdoch R.W."/>
            <person name="Higgins S."/>
            <person name="Loffler F."/>
        </authorList>
    </citation>
    <scope>NUCLEOTIDE SEQUENCE</scope>
</reference>
<dbReference type="AlphaFoldDB" id="A0A645I520"/>
<dbReference type="InterPro" id="IPR051453">
    <property type="entry name" value="MBL_Glyoxalase_II"/>
</dbReference>
<evidence type="ECO:0000313" key="6">
    <source>
        <dbReference type="EMBL" id="MPN42573.1"/>
    </source>
</evidence>
<dbReference type="PANTHER" id="PTHR46233:SF3">
    <property type="entry name" value="HYDROXYACYLGLUTATHIONE HYDROLASE GLOC"/>
    <property type="match status" value="1"/>
</dbReference>
<sequence length="83" mass="9357">MNTPGHTKGGLCYILGDVVFSGDTLFFEDCGRCDLFSGSFEEMLGSLCRLRDLEGDYKIYPGHGPSTTLEHERKNNIYMNKEK</sequence>
<dbReference type="InterPro" id="IPR001279">
    <property type="entry name" value="Metallo-B-lactamas"/>
</dbReference>
<dbReference type="GO" id="GO:0046872">
    <property type="term" value="F:metal ion binding"/>
    <property type="evidence" value="ECO:0007669"/>
    <property type="project" value="UniProtKB-KW"/>
</dbReference>
<evidence type="ECO:0000256" key="4">
    <source>
        <dbReference type="ARBA" id="ARBA00022833"/>
    </source>
</evidence>
<keyword evidence="4" id="KW-0862">Zinc</keyword>
<dbReference type="GO" id="GO:0016787">
    <property type="term" value="F:hydrolase activity"/>
    <property type="evidence" value="ECO:0007669"/>
    <property type="project" value="UniProtKB-KW"/>
</dbReference>
<proteinExistence type="predicted"/>
<dbReference type="EMBL" id="VSSQ01100393">
    <property type="protein sequence ID" value="MPN42573.1"/>
    <property type="molecule type" value="Genomic_DNA"/>
</dbReference>
<accession>A0A645I520</accession>
<gene>
    <name evidence="6" type="primary">baeB</name>
    <name evidence="6" type="ORF">SDC9_190130</name>
</gene>
<dbReference type="Gene3D" id="3.60.15.10">
    <property type="entry name" value="Ribonuclease Z/Hydroxyacylglutathione hydrolase-like"/>
    <property type="match status" value="1"/>
</dbReference>
<feature type="domain" description="Metallo-beta-lactamase" evidence="5">
    <location>
        <begin position="3"/>
        <end position="63"/>
    </location>
</feature>
<evidence type="ECO:0000256" key="3">
    <source>
        <dbReference type="ARBA" id="ARBA00022801"/>
    </source>
</evidence>
<dbReference type="Pfam" id="PF00753">
    <property type="entry name" value="Lactamase_B"/>
    <property type="match status" value="1"/>
</dbReference>
<evidence type="ECO:0000256" key="1">
    <source>
        <dbReference type="ARBA" id="ARBA00001947"/>
    </source>
</evidence>
<comment type="cofactor">
    <cofactor evidence="1">
        <name>Zn(2+)</name>
        <dbReference type="ChEBI" id="CHEBI:29105"/>
    </cofactor>
</comment>
<evidence type="ECO:0000259" key="5">
    <source>
        <dbReference type="Pfam" id="PF00753"/>
    </source>
</evidence>
<dbReference type="PANTHER" id="PTHR46233">
    <property type="entry name" value="HYDROXYACYLGLUTATHIONE HYDROLASE GLOC"/>
    <property type="match status" value="1"/>
</dbReference>
<keyword evidence="3 6" id="KW-0378">Hydrolase</keyword>
<name>A0A645I520_9ZZZZ</name>
<organism evidence="6">
    <name type="scientific">bioreactor metagenome</name>
    <dbReference type="NCBI Taxonomy" id="1076179"/>
    <lineage>
        <taxon>unclassified sequences</taxon>
        <taxon>metagenomes</taxon>
        <taxon>ecological metagenomes</taxon>
    </lineage>
</organism>
<keyword evidence="2" id="KW-0479">Metal-binding</keyword>
<dbReference type="SUPFAM" id="SSF56281">
    <property type="entry name" value="Metallo-hydrolase/oxidoreductase"/>
    <property type="match status" value="1"/>
</dbReference>
<evidence type="ECO:0000256" key="2">
    <source>
        <dbReference type="ARBA" id="ARBA00022723"/>
    </source>
</evidence>
<dbReference type="InterPro" id="IPR036866">
    <property type="entry name" value="RibonucZ/Hydroxyglut_hydro"/>
</dbReference>
<comment type="caution">
    <text evidence="6">The sequence shown here is derived from an EMBL/GenBank/DDBJ whole genome shotgun (WGS) entry which is preliminary data.</text>
</comment>
<protein>
    <submittedName>
        <fullName evidence="6">Putative polyketide biosynthesis zinc-dependent hydrolase BaeB</fullName>
        <ecNumber evidence="6">3.-.-.-</ecNumber>
    </submittedName>
</protein>
<dbReference type="EC" id="3.-.-.-" evidence="6"/>